<keyword evidence="1" id="KW-0863">Zinc-finger</keyword>
<dbReference type="Pfam" id="PF12013">
    <property type="entry name" value="OrsD"/>
    <property type="match status" value="1"/>
</dbReference>
<evidence type="ECO:0000313" key="4">
    <source>
        <dbReference type="Proteomes" id="UP000717696"/>
    </source>
</evidence>
<accession>A0A9P9I8F0</accession>
<feature type="non-terminal residue" evidence="3">
    <location>
        <position position="117"/>
    </location>
</feature>
<dbReference type="PROSITE" id="PS00028">
    <property type="entry name" value="ZINC_FINGER_C2H2_1"/>
    <property type="match status" value="1"/>
</dbReference>
<evidence type="ECO:0000256" key="1">
    <source>
        <dbReference type="PROSITE-ProRule" id="PRU00042"/>
    </source>
</evidence>
<sequence length="117" mass="13766">DELGPFVHLPQYNVVVCRLCRYAVVAKEIPSHLLHQIVHQRQFTSQERQDIKGRIEAIPGILKTQEALQDFQYPPTNTPVIPFIEPPRPDGMQCIECSRVFRQKRRIQQHCREEHGW</sequence>
<organism evidence="3 4">
    <name type="scientific">Dactylonectria estremocensis</name>
    <dbReference type="NCBI Taxonomy" id="1079267"/>
    <lineage>
        <taxon>Eukaryota</taxon>
        <taxon>Fungi</taxon>
        <taxon>Dikarya</taxon>
        <taxon>Ascomycota</taxon>
        <taxon>Pezizomycotina</taxon>
        <taxon>Sordariomycetes</taxon>
        <taxon>Hypocreomycetidae</taxon>
        <taxon>Hypocreales</taxon>
        <taxon>Nectriaceae</taxon>
        <taxon>Dactylonectria</taxon>
    </lineage>
</organism>
<reference evidence="3" key="1">
    <citation type="journal article" date="2021" name="Nat. Commun.">
        <title>Genetic determinants of endophytism in the Arabidopsis root mycobiome.</title>
        <authorList>
            <person name="Mesny F."/>
            <person name="Miyauchi S."/>
            <person name="Thiergart T."/>
            <person name="Pickel B."/>
            <person name="Atanasova L."/>
            <person name="Karlsson M."/>
            <person name="Huettel B."/>
            <person name="Barry K.W."/>
            <person name="Haridas S."/>
            <person name="Chen C."/>
            <person name="Bauer D."/>
            <person name="Andreopoulos W."/>
            <person name="Pangilinan J."/>
            <person name="LaButti K."/>
            <person name="Riley R."/>
            <person name="Lipzen A."/>
            <person name="Clum A."/>
            <person name="Drula E."/>
            <person name="Henrissat B."/>
            <person name="Kohler A."/>
            <person name="Grigoriev I.V."/>
            <person name="Martin F.M."/>
            <person name="Hacquard S."/>
        </authorList>
    </citation>
    <scope>NUCLEOTIDE SEQUENCE</scope>
    <source>
        <strain evidence="3">MPI-CAGE-AT-0021</strain>
    </source>
</reference>
<dbReference type="InterPro" id="IPR013087">
    <property type="entry name" value="Znf_C2H2_type"/>
</dbReference>
<feature type="domain" description="C2H2-type" evidence="2">
    <location>
        <begin position="92"/>
        <end position="117"/>
    </location>
</feature>
<evidence type="ECO:0000259" key="2">
    <source>
        <dbReference type="PROSITE" id="PS50157"/>
    </source>
</evidence>
<protein>
    <recommendedName>
        <fullName evidence="2">C2H2-type domain-containing protein</fullName>
    </recommendedName>
</protein>
<dbReference type="InterPro" id="IPR022698">
    <property type="entry name" value="OrsD"/>
</dbReference>
<dbReference type="AlphaFoldDB" id="A0A9P9I8F0"/>
<name>A0A9P9I8F0_9HYPO</name>
<keyword evidence="4" id="KW-1185">Reference proteome</keyword>
<keyword evidence="1" id="KW-0479">Metal-binding</keyword>
<feature type="non-terminal residue" evidence="3">
    <location>
        <position position="1"/>
    </location>
</feature>
<comment type="caution">
    <text evidence="3">The sequence shown here is derived from an EMBL/GenBank/DDBJ whole genome shotgun (WGS) entry which is preliminary data.</text>
</comment>
<dbReference type="GO" id="GO:0008270">
    <property type="term" value="F:zinc ion binding"/>
    <property type="evidence" value="ECO:0007669"/>
    <property type="project" value="UniProtKB-KW"/>
</dbReference>
<proteinExistence type="predicted"/>
<keyword evidence="1" id="KW-0862">Zinc</keyword>
<dbReference type="OrthoDB" id="5088879at2759"/>
<evidence type="ECO:0000313" key="3">
    <source>
        <dbReference type="EMBL" id="KAH7111676.1"/>
    </source>
</evidence>
<dbReference type="PROSITE" id="PS50157">
    <property type="entry name" value="ZINC_FINGER_C2H2_2"/>
    <property type="match status" value="1"/>
</dbReference>
<gene>
    <name evidence="3" type="ORF">B0J13DRAFT_659876</name>
</gene>
<dbReference type="EMBL" id="JAGMUU010000055">
    <property type="protein sequence ID" value="KAH7111676.1"/>
    <property type="molecule type" value="Genomic_DNA"/>
</dbReference>
<dbReference type="Proteomes" id="UP000717696">
    <property type="component" value="Unassembled WGS sequence"/>
</dbReference>